<reference evidence="2 3" key="1">
    <citation type="submission" date="2019-05" db="EMBL/GenBank/DDBJ databases">
        <title>Another draft genome of Portunus trituberculatus and its Hox gene families provides insights of decapod evolution.</title>
        <authorList>
            <person name="Jeong J.-H."/>
            <person name="Song I."/>
            <person name="Kim S."/>
            <person name="Choi T."/>
            <person name="Kim D."/>
            <person name="Ryu S."/>
            <person name="Kim W."/>
        </authorList>
    </citation>
    <scope>NUCLEOTIDE SEQUENCE [LARGE SCALE GENOMIC DNA]</scope>
    <source>
        <tissue evidence="2">Muscle</tissue>
    </source>
</reference>
<evidence type="ECO:0000313" key="2">
    <source>
        <dbReference type="EMBL" id="MPC94389.1"/>
    </source>
</evidence>
<gene>
    <name evidence="2" type="ORF">E2C01_089556</name>
</gene>
<organism evidence="2 3">
    <name type="scientific">Portunus trituberculatus</name>
    <name type="common">Swimming crab</name>
    <name type="synonym">Neptunus trituberculatus</name>
    <dbReference type="NCBI Taxonomy" id="210409"/>
    <lineage>
        <taxon>Eukaryota</taxon>
        <taxon>Metazoa</taxon>
        <taxon>Ecdysozoa</taxon>
        <taxon>Arthropoda</taxon>
        <taxon>Crustacea</taxon>
        <taxon>Multicrustacea</taxon>
        <taxon>Malacostraca</taxon>
        <taxon>Eumalacostraca</taxon>
        <taxon>Eucarida</taxon>
        <taxon>Decapoda</taxon>
        <taxon>Pleocyemata</taxon>
        <taxon>Brachyura</taxon>
        <taxon>Eubrachyura</taxon>
        <taxon>Portunoidea</taxon>
        <taxon>Portunidae</taxon>
        <taxon>Portuninae</taxon>
        <taxon>Portunus</taxon>
    </lineage>
</organism>
<dbReference type="Proteomes" id="UP000324222">
    <property type="component" value="Unassembled WGS sequence"/>
</dbReference>
<proteinExistence type="predicted"/>
<keyword evidence="3" id="KW-1185">Reference proteome</keyword>
<dbReference type="AlphaFoldDB" id="A0A5B7JHJ9"/>
<feature type="compositionally biased region" description="Basic and acidic residues" evidence="1">
    <location>
        <begin position="21"/>
        <end position="35"/>
    </location>
</feature>
<protein>
    <submittedName>
        <fullName evidence="2">Uncharacterized protein</fullName>
    </submittedName>
</protein>
<evidence type="ECO:0000313" key="3">
    <source>
        <dbReference type="Proteomes" id="UP000324222"/>
    </source>
</evidence>
<feature type="region of interest" description="Disordered" evidence="1">
    <location>
        <begin position="13"/>
        <end position="35"/>
    </location>
</feature>
<dbReference type="EMBL" id="VSRR010098327">
    <property type="protein sequence ID" value="MPC94389.1"/>
    <property type="molecule type" value="Genomic_DNA"/>
</dbReference>
<name>A0A5B7JHJ9_PORTR</name>
<accession>A0A5B7JHJ9</accession>
<sequence length="86" mass="10179">MVCAANQMPYFRSPLHQSRARQADRQTGKQEDRKVRSTVAIYRSIRSRVTRASDLLRNRVMTFKYEKHEGHSFPPEVEDLKKKEKT</sequence>
<comment type="caution">
    <text evidence="2">The sequence shown here is derived from an EMBL/GenBank/DDBJ whole genome shotgun (WGS) entry which is preliminary data.</text>
</comment>
<evidence type="ECO:0000256" key="1">
    <source>
        <dbReference type="SAM" id="MobiDB-lite"/>
    </source>
</evidence>